<name>A0A238WB81_9ACTN</name>
<dbReference type="Proteomes" id="UP000198420">
    <property type="component" value="Unassembled WGS sequence"/>
</dbReference>
<evidence type="ECO:0000313" key="1">
    <source>
        <dbReference type="EMBL" id="SNR42959.1"/>
    </source>
</evidence>
<organism evidence="1 2">
    <name type="scientific">Actinomadura mexicana</name>
    <dbReference type="NCBI Taxonomy" id="134959"/>
    <lineage>
        <taxon>Bacteria</taxon>
        <taxon>Bacillati</taxon>
        <taxon>Actinomycetota</taxon>
        <taxon>Actinomycetes</taxon>
        <taxon>Streptosporangiales</taxon>
        <taxon>Thermomonosporaceae</taxon>
        <taxon>Actinomadura</taxon>
    </lineage>
</organism>
<dbReference type="SUPFAM" id="SSF81301">
    <property type="entry name" value="Nucleotidyltransferase"/>
    <property type="match status" value="1"/>
</dbReference>
<dbReference type="AlphaFoldDB" id="A0A238WB81"/>
<gene>
    <name evidence="1" type="ORF">SAMN06265355_102836</name>
</gene>
<sequence length="332" mass="36828">MLLEGLLDDGRKALEVDPDELVQARHWRSLVVEALRAEFPNSRIYYTGSVAHGDANTPLKDVDLGIVVAGAPEYGPEGLGPEMLMERARDTIKKHLPEEEFPELVVIVKGRHRSVLVRFGKPVAEGGENLTADVIVAIDHPSGRGIYIPDLDSADKWEHVDPEAHTRMILQAIEDTDKVFARTVRLLKHWRDRHSDPMCSWNIKALALGCLDRPMTLVDALETFFVHAATEIADHLTEDPAGVAEEPIRLNIDQADAAHRLSVARDEVKEAREHEQAGRQASAQHVLHRLLPDVVPDSALAEQMEEEAGRYKAAIPLSRTGTPTPTRAWAAQ</sequence>
<proteinExistence type="predicted"/>
<evidence type="ECO:0008006" key="3">
    <source>
        <dbReference type="Google" id="ProtNLM"/>
    </source>
</evidence>
<dbReference type="EMBL" id="FZNP01000002">
    <property type="protein sequence ID" value="SNR42959.1"/>
    <property type="molecule type" value="Genomic_DNA"/>
</dbReference>
<reference evidence="2" key="1">
    <citation type="submission" date="2017-06" db="EMBL/GenBank/DDBJ databases">
        <authorList>
            <person name="Varghese N."/>
            <person name="Submissions S."/>
        </authorList>
    </citation>
    <scope>NUCLEOTIDE SEQUENCE [LARGE SCALE GENOMIC DNA]</scope>
    <source>
        <strain evidence="2">DSM 44485</strain>
    </source>
</reference>
<protein>
    <recommendedName>
        <fullName evidence="3">Nucleotidyltransferase domain-containing protein</fullName>
    </recommendedName>
</protein>
<evidence type="ECO:0000313" key="2">
    <source>
        <dbReference type="Proteomes" id="UP000198420"/>
    </source>
</evidence>
<dbReference type="InterPro" id="IPR043519">
    <property type="entry name" value="NT_sf"/>
</dbReference>
<accession>A0A238WB81</accession>
<keyword evidence="2" id="KW-1185">Reference proteome</keyword>